<name>E6UDW1_RUMA7</name>
<feature type="transmembrane region" description="Helical" evidence="1">
    <location>
        <begin position="80"/>
        <end position="99"/>
    </location>
</feature>
<dbReference type="EMBL" id="CP002403">
    <property type="protein sequence ID" value="ADU21748.1"/>
    <property type="molecule type" value="Genomic_DNA"/>
</dbReference>
<dbReference type="HOGENOM" id="CLU_844368_0_0_9"/>
<feature type="transmembrane region" description="Helical" evidence="1">
    <location>
        <begin position="20"/>
        <end position="49"/>
    </location>
</feature>
<keyword evidence="1" id="KW-0812">Transmembrane</keyword>
<dbReference type="Proteomes" id="UP000006919">
    <property type="component" value="Chromosome"/>
</dbReference>
<keyword evidence="1" id="KW-0472">Membrane</keyword>
<proteinExistence type="predicted"/>
<evidence type="ECO:0000313" key="3">
    <source>
        <dbReference type="Proteomes" id="UP000006919"/>
    </source>
</evidence>
<keyword evidence="1" id="KW-1133">Transmembrane helix</keyword>
<organism evidence="2 3">
    <name type="scientific">Ruminococcus albus (strain ATCC 27210 / DSM 20455 / JCM 14654 / NCDO 2250 / 7)</name>
    <dbReference type="NCBI Taxonomy" id="697329"/>
    <lineage>
        <taxon>Bacteria</taxon>
        <taxon>Bacillati</taxon>
        <taxon>Bacillota</taxon>
        <taxon>Clostridia</taxon>
        <taxon>Eubacteriales</taxon>
        <taxon>Oscillospiraceae</taxon>
        <taxon>Ruminococcus</taxon>
    </lineage>
</organism>
<protein>
    <submittedName>
        <fullName evidence="2">Uncharacterized protein</fullName>
    </submittedName>
</protein>
<accession>E6UDW1</accession>
<reference evidence="2 3" key="1">
    <citation type="journal article" date="2011" name="J. Bacteriol.">
        <title>Complete genome of the cellulolytic ruminal bacterium Ruminococcus albus 7.</title>
        <authorList>
            <person name="Suen G."/>
            <person name="Stevenson D.M."/>
            <person name="Bruce D.C."/>
            <person name="Chertkov O."/>
            <person name="Copeland A."/>
            <person name="Cheng J.F."/>
            <person name="Detter C."/>
            <person name="Detter J.C."/>
            <person name="Goodwin L.A."/>
            <person name="Han C.S."/>
            <person name="Hauser L.J."/>
            <person name="Ivanova N.N."/>
            <person name="Kyrpides N.C."/>
            <person name="Land M.L."/>
            <person name="Lapidus A."/>
            <person name="Lucas S."/>
            <person name="Ovchinnikova G."/>
            <person name="Pitluck S."/>
            <person name="Tapia R."/>
            <person name="Woyke T."/>
            <person name="Boyum J."/>
            <person name="Mead D."/>
            <person name="Weimer P.J."/>
        </authorList>
    </citation>
    <scope>NUCLEOTIDE SEQUENCE [LARGE SCALE GENOMIC DNA]</scope>
    <source>
        <strain evidence="3">ATCC 27210 / DSM 20455 / JCM 14654 / NCDO 2250 / 7</strain>
    </source>
</reference>
<gene>
    <name evidence="2" type="ordered locus">Rumal_1232</name>
</gene>
<sequence length="329" mass="37458">MKTNRKIPSVTSILDKIEVLMIILAIAGIIYFTHSLFALIIGIAGLILFRYVNLFSQTSENDMRTGYEKKSGKIKAIMPVLKKIWVVMIPLSILCLAYVSKSFHRIPHFDRTQLEIEYSDVPEGTAYVDVLVKIDSSDENYTDFNVIPQKLISKGIDNEGSSVFNSEPIDINKNSEIAKYDDDGYKSLSLHSTYVKDFDVVKPYGYEHDDMMLKCSAEKLYKQYGKFRLAYVGKNGEVLGVTKKTSHTYDIDEPYKVIADGDKATYSTWGNSPLFYVAVYIIRITFYVTIIIIAVAIINHSAEKISWDSWVREQTRKDRDNNGESGRNL</sequence>
<evidence type="ECO:0000256" key="1">
    <source>
        <dbReference type="SAM" id="Phobius"/>
    </source>
</evidence>
<dbReference type="STRING" id="697329.Rumal_1232"/>
<dbReference type="AlphaFoldDB" id="E6UDW1"/>
<evidence type="ECO:0000313" key="2">
    <source>
        <dbReference type="EMBL" id="ADU21748.1"/>
    </source>
</evidence>
<dbReference type="KEGG" id="ral:Rumal_1232"/>
<feature type="transmembrane region" description="Helical" evidence="1">
    <location>
        <begin position="274"/>
        <end position="298"/>
    </location>
</feature>